<dbReference type="Pfam" id="PF00060">
    <property type="entry name" value="Lig_chan"/>
    <property type="match status" value="1"/>
</dbReference>
<dbReference type="GO" id="GO:0005886">
    <property type="term" value="C:plasma membrane"/>
    <property type="evidence" value="ECO:0007669"/>
    <property type="project" value="UniProtKB-SubCell"/>
</dbReference>
<dbReference type="OrthoDB" id="6354814at2759"/>
<feature type="region of interest" description="Disordered" evidence="9">
    <location>
        <begin position="481"/>
        <end position="503"/>
    </location>
</feature>
<comment type="similarity">
    <text evidence="2">Belongs to the glutamate-gated ion channel (TC 1.A.10.1) family.</text>
</comment>
<feature type="transmembrane region" description="Helical" evidence="10">
    <location>
        <begin position="446"/>
        <end position="466"/>
    </location>
</feature>
<feature type="transmembrane region" description="Helical" evidence="10">
    <location>
        <begin position="231"/>
        <end position="256"/>
    </location>
</feature>
<keyword evidence="6 10" id="KW-0472">Membrane</keyword>
<dbReference type="FunFam" id="1.10.287.70:FF:000252">
    <property type="entry name" value="Uncharacterized protein"/>
    <property type="match status" value="1"/>
</dbReference>
<dbReference type="GO" id="GO:0050906">
    <property type="term" value="P:detection of stimulus involved in sensory perception"/>
    <property type="evidence" value="ECO:0007669"/>
    <property type="project" value="UniProtKB-ARBA"/>
</dbReference>
<protein>
    <recommendedName>
        <fullName evidence="11">Ionotropic glutamate receptor C-terminal domain-containing protein</fullName>
    </recommendedName>
</protein>
<dbReference type="Proteomes" id="UP000000305">
    <property type="component" value="Unassembled WGS sequence"/>
</dbReference>
<proteinExistence type="inferred from homology"/>
<evidence type="ECO:0000259" key="11">
    <source>
        <dbReference type="Pfam" id="PF00060"/>
    </source>
</evidence>
<organism evidence="12 13">
    <name type="scientific">Daphnia pulex</name>
    <name type="common">Water flea</name>
    <dbReference type="NCBI Taxonomy" id="6669"/>
    <lineage>
        <taxon>Eukaryota</taxon>
        <taxon>Metazoa</taxon>
        <taxon>Ecdysozoa</taxon>
        <taxon>Arthropoda</taxon>
        <taxon>Crustacea</taxon>
        <taxon>Branchiopoda</taxon>
        <taxon>Diplostraca</taxon>
        <taxon>Cladocera</taxon>
        <taxon>Anomopoda</taxon>
        <taxon>Daphniidae</taxon>
        <taxon>Daphnia</taxon>
    </lineage>
</organism>
<dbReference type="InParanoid" id="E9FZ74"/>
<evidence type="ECO:0000256" key="3">
    <source>
        <dbReference type="ARBA" id="ARBA00022475"/>
    </source>
</evidence>
<evidence type="ECO:0000256" key="2">
    <source>
        <dbReference type="ARBA" id="ARBA00008685"/>
    </source>
</evidence>
<keyword evidence="5 10" id="KW-1133">Transmembrane helix</keyword>
<evidence type="ECO:0000256" key="7">
    <source>
        <dbReference type="ARBA" id="ARBA00023170"/>
    </source>
</evidence>
<evidence type="ECO:0000256" key="9">
    <source>
        <dbReference type="SAM" id="MobiDB-lite"/>
    </source>
</evidence>
<dbReference type="PANTHER" id="PTHR42643:SF24">
    <property type="entry name" value="IONOTROPIC RECEPTOR 60A"/>
    <property type="match status" value="1"/>
</dbReference>
<dbReference type="SUPFAM" id="SSF53850">
    <property type="entry name" value="Periplasmic binding protein-like II"/>
    <property type="match status" value="1"/>
</dbReference>
<keyword evidence="7" id="KW-0675">Receptor</keyword>
<keyword evidence="3" id="KW-1003">Cell membrane</keyword>
<evidence type="ECO:0000313" key="13">
    <source>
        <dbReference type="Proteomes" id="UP000000305"/>
    </source>
</evidence>
<evidence type="ECO:0000256" key="1">
    <source>
        <dbReference type="ARBA" id="ARBA00004651"/>
    </source>
</evidence>
<dbReference type="Gene3D" id="3.40.190.10">
    <property type="entry name" value="Periplasmic binding protein-like II"/>
    <property type="match status" value="1"/>
</dbReference>
<evidence type="ECO:0000256" key="4">
    <source>
        <dbReference type="ARBA" id="ARBA00022692"/>
    </source>
</evidence>
<accession>E9FZ74</accession>
<feature type="compositionally biased region" description="Polar residues" evidence="9">
    <location>
        <begin position="486"/>
        <end position="503"/>
    </location>
</feature>
<gene>
    <name evidence="12" type="ORF">DAPPUDRAFT_312492</name>
</gene>
<evidence type="ECO:0000313" key="12">
    <source>
        <dbReference type="EMBL" id="EFX87003.1"/>
    </source>
</evidence>
<comment type="subcellular location">
    <subcellularLocation>
        <location evidence="1">Cell membrane</location>
        <topology evidence="1">Multi-pass membrane protein</topology>
    </subcellularLocation>
</comment>
<feature type="transmembrane region" description="Helical" evidence="10">
    <location>
        <begin position="153"/>
        <end position="171"/>
    </location>
</feature>
<reference evidence="12 13" key="1">
    <citation type="journal article" date="2011" name="Science">
        <title>The ecoresponsive genome of Daphnia pulex.</title>
        <authorList>
            <person name="Colbourne J.K."/>
            <person name="Pfrender M.E."/>
            <person name="Gilbert D."/>
            <person name="Thomas W.K."/>
            <person name="Tucker A."/>
            <person name="Oakley T.H."/>
            <person name="Tokishita S."/>
            <person name="Aerts A."/>
            <person name="Arnold G.J."/>
            <person name="Basu M.K."/>
            <person name="Bauer D.J."/>
            <person name="Caceres C.E."/>
            <person name="Carmel L."/>
            <person name="Casola C."/>
            <person name="Choi J.H."/>
            <person name="Detter J.C."/>
            <person name="Dong Q."/>
            <person name="Dusheyko S."/>
            <person name="Eads B.D."/>
            <person name="Frohlich T."/>
            <person name="Geiler-Samerotte K.A."/>
            <person name="Gerlach D."/>
            <person name="Hatcher P."/>
            <person name="Jogdeo S."/>
            <person name="Krijgsveld J."/>
            <person name="Kriventseva E.V."/>
            <person name="Kultz D."/>
            <person name="Laforsch C."/>
            <person name="Lindquist E."/>
            <person name="Lopez J."/>
            <person name="Manak J.R."/>
            <person name="Muller J."/>
            <person name="Pangilinan J."/>
            <person name="Patwardhan R.P."/>
            <person name="Pitluck S."/>
            <person name="Pritham E.J."/>
            <person name="Rechtsteiner A."/>
            <person name="Rho M."/>
            <person name="Rogozin I.B."/>
            <person name="Sakarya O."/>
            <person name="Salamov A."/>
            <person name="Schaack S."/>
            <person name="Shapiro H."/>
            <person name="Shiga Y."/>
            <person name="Skalitzky C."/>
            <person name="Smith Z."/>
            <person name="Souvorov A."/>
            <person name="Sung W."/>
            <person name="Tang Z."/>
            <person name="Tsuchiya D."/>
            <person name="Tu H."/>
            <person name="Vos H."/>
            <person name="Wang M."/>
            <person name="Wolf Y.I."/>
            <person name="Yamagata H."/>
            <person name="Yamada T."/>
            <person name="Ye Y."/>
            <person name="Shaw J.R."/>
            <person name="Andrews J."/>
            <person name="Crease T.J."/>
            <person name="Tang H."/>
            <person name="Lucas S.M."/>
            <person name="Robertson H.M."/>
            <person name="Bork P."/>
            <person name="Koonin E.V."/>
            <person name="Zdobnov E.M."/>
            <person name="Grigoriev I.V."/>
            <person name="Lynch M."/>
            <person name="Boore J.L."/>
        </authorList>
    </citation>
    <scope>NUCLEOTIDE SEQUENCE [LARGE SCALE GENOMIC DNA]</scope>
</reference>
<feature type="domain" description="Ionotropic glutamate receptor C-terminal" evidence="11">
    <location>
        <begin position="151"/>
        <end position="457"/>
    </location>
</feature>
<dbReference type="InterPro" id="IPR052192">
    <property type="entry name" value="Insect_Ionotropic_Sensory_Rcpt"/>
</dbReference>
<feature type="region of interest" description="Disordered" evidence="9">
    <location>
        <begin position="181"/>
        <end position="202"/>
    </location>
</feature>
<evidence type="ECO:0000256" key="5">
    <source>
        <dbReference type="ARBA" id="ARBA00022989"/>
    </source>
</evidence>
<dbReference type="PANTHER" id="PTHR42643">
    <property type="entry name" value="IONOTROPIC RECEPTOR 20A-RELATED"/>
    <property type="match status" value="1"/>
</dbReference>
<name>E9FZ74_DAPPU</name>
<dbReference type="EMBL" id="GL732528">
    <property type="protein sequence ID" value="EFX87003.1"/>
    <property type="molecule type" value="Genomic_DNA"/>
</dbReference>
<dbReference type="AlphaFoldDB" id="E9FZ74"/>
<dbReference type="eggNOG" id="KOG1052">
    <property type="taxonomic scope" value="Eukaryota"/>
</dbReference>
<feature type="transmembrane region" description="Helical" evidence="10">
    <location>
        <begin position="6"/>
        <end position="23"/>
    </location>
</feature>
<dbReference type="HOGENOM" id="CLU_007257_4_2_1"/>
<dbReference type="KEGG" id="dpx:DAPPUDRAFT_312492"/>
<evidence type="ECO:0000256" key="6">
    <source>
        <dbReference type="ARBA" id="ARBA00023136"/>
    </source>
</evidence>
<dbReference type="GO" id="GO:0015276">
    <property type="term" value="F:ligand-gated monoatomic ion channel activity"/>
    <property type="evidence" value="ECO:0007669"/>
    <property type="project" value="InterPro"/>
</dbReference>
<evidence type="ECO:0000256" key="10">
    <source>
        <dbReference type="SAM" id="Phobius"/>
    </source>
</evidence>
<keyword evidence="13" id="KW-1185">Reference proteome</keyword>
<keyword evidence="4 10" id="KW-0812">Transmembrane</keyword>
<evidence type="ECO:0000256" key="8">
    <source>
        <dbReference type="ARBA" id="ARBA00023180"/>
    </source>
</evidence>
<dbReference type="InterPro" id="IPR001320">
    <property type="entry name" value="Iontro_rcpt_C"/>
</dbReference>
<dbReference type="FunCoup" id="E9FZ74">
    <property type="interactions" value="63"/>
</dbReference>
<dbReference type="Gene3D" id="1.10.287.70">
    <property type="match status" value="1"/>
</dbReference>
<keyword evidence="8" id="KW-0325">Glycoprotein</keyword>
<sequence>MAQTSPFIYILVVGSIFWTIGYSSSLQATSNTLNGQHLHVIWPLWSGNPKGMPGPLKGGVILDYLAIRLNFTYEMVRVTESLFEPPENGRGLFSYLFDQQCDLLLHDVVQTYRRLKIVDMTVPWVYSSIALLMPVQDDSANVNAVIKPFQWPVWLGFVVSIVCVILALIVLQRNMASYRSSRQSRNPKDDEKDDTGSPTATVHPGKQYIYVIASLLSQGGHCASNRLSYRLVAGVWCLAAFVFVQAYTSTLFTYVVTPVNPPLVKSAYDLADKEDVNVLVRKAGIIDILVSDINNTDLLYSILRDKVNSFSQSRCSLVSDCMSLLKPGSKNILVDQPCNSLQASAYLRDAIRQDFKKTGKCNLQLARDGFSNTIISFALQKNSKYTKTVNQGMLELMQTGIIDYWDLWFRPMPLQCLDNIKSVYKPPNSKTLKMKNRPPALTLKNLTGAFIVLSLGFSLSFLAFLCEQIISISIRRSRQLQKSRSHTGNSPNQRELANVENQN</sequence>